<protein>
    <submittedName>
        <fullName evidence="1">Uncharacterized protein</fullName>
    </submittedName>
</protein>
<sequence>MAEMWLSFTRTTFYEKAVNGAYIVNFQEMKNYLDGQKAKNVYVKLLVKVAIEMEAKCPNYPAGIFGLDNGRKNALDIMMNGLKETIRKQNVANVMTRKKELRL</sequence>
<evidence type="ECO:0000313" key="1">
    <source>
        <dbReference type="EMBL" id="KAG1312325.1"/>
    </source>
</evidence>
<name>A0A9P7BV90_RHIOR</name>
<dbReference type="AlphaFoldDB" id="A0A9P7BV90"/>
<accession>A0A9P7BV90</accession>
<dbReference type="OrthoDB" id="2282259at2759"/>
<comment type="caution">
    <text evidence="1">The sequence shown here is derived from an EMBL/GenBank/DDBJ whole genome shotgun (WGS) entry which is preliminary data.</text>
</comment>
<dbReference type="Proteomes" id="UP000716291">
    <property type="component" value="Unassembled WGS sequence"/>
</dbReference>
<organism evidence="1 2">
    <name type="scientific">Rhizopus oryzae</name>
    <name type="common">Mucormycosis agent</name>
    <name type="synonym">Rhizopus arrhizus var. delemar</name>
    <dbReference type="NCBI Taxonomy" id="64495"/>
    <lineage>
        <taxon>Eukaryota</taxon>
        <taxon>Fungi</taxon>
        <taxon>Fungi incertae sedis</taxon>
        <taxon>Mucoromycota</taxon>
        <taxon>Mucoromycotina</taxon>
        <taxon>Mucoromycetes</taxon>
        <taxon>Mucorales</taxon>
        <taxon>Mucorineae</taxon>
        <taxon>Rhizopodaceae</taxon>
        <taxon>Rhizopus</taxon>
    </lineage>
</organism>
<dbReference type="EMBL" id="JAANQT010000294">
    <property type="protein sequence ID" value="KAG1312325.1"/>
    <property type="molecule type" value="Genomic_DNA"/>
</dbReference>
<keyword evidence="2" id="KW-1185">Reference proteome</keyword>
<proteinExistence type="predicted"/>
<evidence type="ECO:0000313" key="2">
    <source>
        <dbReference type="Proteomes" id="UP000716291"/>
    </source>
</evidence>
<gene>
    <name evidence="1" type="ORF">G6F64_003119</name>
</gene>
<reference evidence="1" key="1">
    <citation type="journal article" date="2020" name="Microb. Genom.">
        <title>Genetic diversity of clinical and environmental Mucorales isolates obtained from an investigation of mucormycosis cases among solid organ transplant recipients.</title>
        <authorList>
            <person name="Nguyen M.H."/>
            <person name="Kaul D."/>
            <person name="Muto C."/>
            <person name="Cheng S.J."/>
            <person name="Richter R.A."/>
            <person name="Bruno V.M."/>
            <person name="Liu G."/>
            <person name="Beyhan S."/>
            <person name="Sundermann A.J."/>
            <person name="Mounaud S."/>
            <person name="Pasculle A.W."/>
            <person name="Nierman W.C."/>
            <person name="Driscoll E."/>
            <person name="Cumbie R."/>
            <person name="Clancy C.J."/>
            <person name="Dupont C.L."/>
        </authorList>
    </citation>
    <scope>NUCLEOTIDE SEQUENCE</scope>
    <source>
        <strain evidence="1">GL11</strain>
    </source>
</reference>